<dbReference type="EMBL" id="CP049933">
    <property type="protein sequence ID" value="QIM18861.1"/>
    <property type="molecule type" value="Genomic_DNA"/>
</dbReference>
<dbReference type="Gene3D" id="3.90.550.10">
    <property type="entry name" value="Spore Coat Polysaccharide Biosynthesis Protein SpsA, Chain A"/>
    <property type="match status" value="1"/>
</dbReference>
<gene>
    <name evidence="3" type="ORF">G7066_10165</name>
</gene>
<sequence>MSFDAVVLAGGRGSRLGGVDKATLTLGGERLVDRAVGAARAAGADRVVVVGPDHAGADGVVVVREDPPFAGPLAALAAALPVLRSEWGLLLSCDLVRPDKVCEILVGQHIDVSADGLALRDSEGCPQWLAGLYRVDALRSVALQLGGEVANAPLRRLLGSLDLLWIDAPPEVTVDIDNPDDLERARTLNAQRRTP</sequence>
<dbReference type="GO" id="GO:0016740">
    <property type="term" value="F:transferase activity"/>
    <property type="evidence" value="ECO:0007669"/>
    <property type="project" value="UniProtKB-KW"/>
</dbReference>
<dbReference type="InterPro" id="IPR029044">
    <property type="entry name" value="Nucleotide-diphossugar_trans"/>
</dbReference>
<reference evidence="3 4" key="1">
    <citation type="submission" date="2020-03" db="EMBL/GenBank/DDBJ databases">
        <title>Leucobacter sp. nov., isolated from beetles.</title>
        <authorList>
            <person name="Hyun D.-W."/>
            <person name="Bae J.-W."/>
        </authorList>
    </citation>
    <scope>NUCLEOTIDE SEQUENCE [LARGE SCALE GENOMIC DNA]</scope>
    <source>
        <strain evidence="3 4">HDW9A</strain>
    </source>
</reference>
<dbReference type="PANTHER" id="PTHR19136">
    <property type="entry name" value="MOLYBDENUM COFACTOR GUANYLYLTRANSFERASE"/>
    <property type="match status" value="1"/>
</dbReference>
<evidence type="ECO:0000256" key="1">
    <source>
        <dbReference type="ARBA" id="ARBA00022679"/>
    </source>
</evidence>
<proteinExistence type="predicted"/>
<dbReference type="Proteomes" id="UP000503441">
    <property type="component" value="Chromosome"/>
</dbReference>
<feature type="domain" description="MobA-like NTP transferase" evidence="2">
    <location>
        <begin position="5"/>
        <end position="158"/>
    </location>
</feature>
<evidence type="ECO:0000313" key="4">
    <source>
        <dbReference type="Proteomes" id="UP000503441"/>
    </source>
</evidence>
<keyword evidence="4" id="KW-1185">Reference proteome</keyword>
<protein>
    <submittedName>
        <fullName evidence="3">NTP transferase domain-containing protein</fullName>
    </submittedName>
</protein>
<accession>A0ABX6JX22</accession>
<keyword evidence="1 3" id="KW-0808">Transferase</keyword>
<name>A0ABX6JX22_9MICO</name>
<evidence type="ECO:0000259" key="2">
    <source>
        <dbReference type="Pfam" id="PF12804"/>
    </source>
</evidence>
<dbReference type="Pfam" id="PF12804">
    <property type="entry name" value="NTP_transf_3"/>
    <property type="match status" value="1"/>
</dbReference>
<dbReference type="PANTHER" id="PTHR19136:SF81">
    <property type="entry name" value="MOLYBDENUM COFACTOR GUANYLYLTRANSFERASE"/>
    <property type="match status" value="1"/>
</dbReference>
<evidence type="ECO:0000313" key="3">
    <source>
        <dbReference type="EMBL" id="QIM18861.1"/>
    </source>
</evidence>
<dbReference type="SUPFAM" id="SSF53448">
    <property type="entry name" value="Nucleotide-diphospho-sugar transferases"/>
    <property type="match status" value="1"/>
</dbReference>
<dbReference type="RefSeq" id="WP_166330858.1">
    <property type="nucleotide sequence ID" value="NZ_CP049933.1"/>
</dbReference>
<organism evidence="3 4">
    <name type="scientific">Leucobacter coleopterorum</name>
    <dbReference type="NCBI Taxonomy" id="2714933"/>
    <lineage>
        <taxon>Bacteria</taxon>
        <taxon>Bacillati</taxon>
        <taxon>Actinomycetota</taxon>
        <taxon>Actinomycetes</taxon>
        <taxon>Micrococcales</taxon>
        <taxon>Microbacteriaceae</taxon>
        <taxon>Leucobacter</taxon>
    </lineage>
</organism>
<dbReference type="InterPro" id="IPR025877">
    <property type="entry name" value="MobA-like_NTP_Trfase"/>
</dbReference>